<dbReference type="FunFam" id="1.10.10.60:FF:000020">
    <property type="entry name" value="Ceramide synthase 5"/>
    <property type="match status" value="1"/>
</dbReference>
<evidence type="ECO:0000313" key="25">
    <source>
        <dbReference type="Ensembl" id="ENSCAFP00040037593.1"/>
    </source>
</evidence>
<evidence type="ECO:0000256" key="20">
    <source>
        <dbReference type="PROSITE-ProRule" id="PRU00205"/>
    </source>
</evidence>
<feature type="domain" description="TLC" evidence="24">
    <location>
        <begin position="136"/>
        <end position="337"/>
    </location>
</feature>
<dbReference type="GO" id="GO:0050291">
    <property type="term" value="F:sphingosine N-acyltransferase activity"/>
    <property type="evidence" value="ECO:0007669"/>
    <property type="project" value="UniProtKB-EC"/>
</dbReference>
<dbReference type="SUPFAM" id="SSF46689">
    <property type="entry name" value="Homeodomain-like"/>
    <property type="match status" value="1"/>
</dbReference>
<dbReference type="GO" id="GO:0046513">
    <property type="term" value="P:ceramide biosynthetic process"/>
    <property type="evidence" value="ECO:0007669"/>
    <property type="project" value="InterPro"/>
</dbReference>
<dbReference type="InterPro" id="IPR009057">
    <property type="entry name" value="Homeodomain-like_sf"/>
</dbReference>
<evidence type="ECO:0000256" key="2">
    <source>
        <dbReference type="ARBA" id="ARBA00004760"/>
    </source>
</evidence>
<evidence type="ECO:0000256" key="21">
    <source>
        <dbReference type="RuleBase" id="RU000682"/>
    </source>
</evidence>
<comment type="pathway">
    <text evidence="3">Sphingolipid metabolism.</text>
</comment>
<evidence type="ECO:0000313" key="26">
    <source>
        <dbReference type="Proteomes" id="UP000694542"/>
    </source>
</evidence>
<evidence type="ECO:0000256" key="12">
    <source>
        <dbReference type="ARBA" id="ARBA00050164"/>
    </source>
</evidence>
<evidence type="ECO:0000256" key="13">
    <source>
        <dbReference type="ARBA" id="ARBA00051306"/>
    </source>
</evidence>
<reference evidence="25" key="2">
    <citation type="submission" date="2025-08" db="UniProtKB">
        <authorList>
            <consortium name="Ensembl"/>
        </authorList>
    </citation>
    <scope>IDENTIFICATION</scope>
</reference>
<dbReference type="OrthoDB" id="537032at2759"/>
<gene>
    <name evidence="25" type="primary">CERS3</name>
</gene>
<keyword evidence="6 20" id="KW-0812">Transmembrane</keyword>
<keyword evidence="10 20" id="KW-0472">Membrane</keyword>
<evidence type="ECO:0000256" key="18">
    <source>
        <dbReference type="ARBA" id="ARBA00067079"/>
    </source>
</evidence>
<comment type="catalytic activity">
    <reaction evidence="17">
        <text>sphing-4-enine + octadecanoyl-CoA = N-octadecanoylsphing-4-enine + CoA + H(+)</text>
        <dbReference type="Rhea" id="RHEA:36691"/>
        <dbReference type="ChEBI" id="CHEBI:15378"/>
        <dbReference type="ChEBI" id="CHEBI:57287"/>
        <dbReference type="ChEBI" id="CHEBI:57394"/>
        <dbReference type="ChEBI" id="CHEBI:57756"/>
        <dbReference type="ChEBI" id="CHEBI:72961"/>
    </reaction>
    <physiologicalReaction direction="left-to-right" evidence="17">
        <dbReference type="Rhea" id="RHEA:36692"/>
    </physiologicalReaction>
</comment>
<feature type="transmembrane region" description="Helical" evidence="22">
    <location>
        <begin position="269"/>
        <end position="298"/>
    </location>
</feature>
<comment type="catalytic activity">
    <reaction evidence="15">
        <text>tetracosanoyl-CoA + sphinganine = N-tetracosanoylsphinganine + CoA + H(+)</text>
        <dbReference type="Rhea" id="RHEA:33591"/>
        <dbReference type="ChEBI" id="CHEBI:15378"/>
        <dbReference type="ChEBI" id="CHEBI:52961"/>
        <dbReference type="ChEBI" id="CHEBI:57287"/>
        <dbReference type="ChEBI" id="CHEBI:57817"/>
        <dbReference type="ChEBI" id="CHEBI:65052"/>
    </reaction>
    <physiologicalReaction direction="left-to-right" evidence="15">
        <dbReference type="Rhea" id="RHEA:33592"/>
    </physiologicalReaction>
</comment>
<proteinExistence type="predicted"/>
<keyword evidence="4" id="KW-0444">Lipid biosynthesis</keyword>
<dbReference type="Pfam" id="PF00046">
    <property type="entry name" value="Homeodomain"/>
    <property type="match status" value="1"/>
</dbReference>
<evidence type="ECO:0000256" key="3">
    <source>
        <dbReference type="ARBA" id="ARBA00004991"/>
    </source>
</evidence>
<keyword evidence="7" id="KW-0256">Endoplasmic reticulum</keyword>
<keyword evidence="19 21" id="KW-0371">Homeobox</keyword>
<evidence type="ECO:0000256" key="6">
    <source>
        <dbReference type="ARBA" id="ARBA00022692"/>
    </source>
</evidence>
<dbReference type="PROSITE" id="PS50922">
    <property type="entry name" value="TLC"/>
    <property type="match status" value="1"/>
</dbReference>
<dbReference type="Proteomes" id="UP000694542">
    <property type="component" value="Chromosome 3"/>
</dbReference>
<dbReference type="InterPro" id="IPR001356">
    <property type="entry name" value="HD"/>
</dbReference>
<organism evidence="25 26">
    <name type="scientific">Canis lupus familiaris</name>
    <name type="common">Dog</name>
    <name type="synonym">Canis familiaris</name>
    <dbReference type="NCBI Taxonomy" id="9615"/>
    <lineage>
        <taxon>Eukaryota</taxon>
        <taxon>Metazoa</taxon>
        <taxon>Chordata</taxon>
        <taxon>Craniata</taxon>
        <taxon>Vertebrata</taxon>
        <taxon>Euteleostomi</taxon>
        <taxon>Mammalia</taxon>
        <taxon>Eutheria</taxon>
        <taxon>Laurasiatheria</taxon>
        <taxon>Carnivora</taxon>
        <taxon>Caniformia</taxon>
        <taxon>Canidae</taxon>
        <taxon>Canis</taxon>
    </lineage>
</organism>
<dbReference type="CDD" id="cd00086">
    <property type="entry name" value="homeodomain"/>
    <property type="match status" value="1"/>
</dbReference>
<dbReference type="AlphaFoldDB" id="A0A8C0TP52"/>
<comment type="catalytic activity">
    <reaction evidence="11">
        <text>sphinganine + octadecanoyl-CoA = N-(octadecanoyl)-sphinganine + CoA + H(+)</text>
        <dbReference type="Rhea" id="RHEA:36547"/>
        <dbReference type="ChEBI" id="CHEBI:15378"/>
        <dbReference type="ChEBI" id="CHEBI:57287"/>
        <dbReference type="ChEBI" id="CHEBI:57394"/>
        <dbReference type="ChEBI" id="CHEBI:57817"/>
        <dbReference type="ChEBI" id="CHEBI:67033"/>
    </reaction>
    <physiologicalReaction direction="left-to-right" evidence="11">
        <dbReference type="Rhea" id="RHEA:36548"/>
    </physiologicalReaction>
</comment>
<keyword evidence="9" id="KW-0443">Lipid metabolism</keyword>
<comment type="subcellular location">
    <subcellularLocation>
        <location evidence="1">Endoplasmic reticulum membrane</location>
        <topology evidence="1">Multi-pass membrane protein</topology>
    </subcellularLocation>
    <subcellularLocation>
        <location evidence="19 21">Nucleus</location>
    </subcellularLocation>
</comment>
<evidence type="ECO:0000259" key="24">
    <source>
        <dbReference type="PROSITE" id="PS50922"/>
    </source>
</evidence>
<evidence type="ECO:0000256" key="5">
    <source>
        <dbReference type="ARBA" id="ARBA00022679"/>
    </source>
</evidence>
<dbReference type="GO" id="GO:0005789">
    <property type="term" value="C:endoplasmic reticulum membrane"/>
    <property type="evidence" value="ECO:0007669"/>
    <property type="project" value="UniProtKB-SubCell"/>
</dbReference>
<dbReference type="UniPathway" id="UPA00222"/>
<evidence type="ECO:0000259" key="23">
    <source>
        <dbReference type="PROSITE" id="PS50071"/>
    </source>
</evidence>
<keyword evidence="5" id="KW-0808">Transferase</keyword>
<feature type="transmembrane region" description="Helical" evidence="22">
    <location>
        <begin position="185"/>
        <end position="203"/>
    </location>
</feature>
<feature type="transmembrane region" description="Helical" evidence="22">
    <location>
        <begin position="141"/>
        <end position="160"/>
    </location>
</feature>
<evidence type="ECO:0000256" key="16">
    <source>
        <dbReference type="ARBA" id="ARBA00052622"/>
    </source>
</evidence>
<feature type="DNA-binding region" description="Homeobox" evidence="19">
    <location>
        <begin position="91"/>
        <end position="134"/>
    </location>
</feature>
<evidence type="ECO:0000256" key="19">
    <source>
        <dbReference type="PROSITE-ProRule" id="PRU00108"/>
    </source>
</evidence>
<keyword evidence="8 22" id="KW-1133">Transmembrane helix</keyword>
<name>A0A8C0TP52_CANLF</name>
<dbReference type="Pfam" id="PF03798">
    <property type="entry name" value="TRAM_LAG1_CLN8"/>
    <property type="match status" value="1"/>
</dbReference>
<sequence length="460" mass="54626">MTYRRMFQTFKEWFWLERFWLPPTIKWSDLEDHDGLVFVKPSHLYMTIPYAFGLLIIRHFFEKFIATPLAKTFGIKEEIRKKITPNTVLETFFKHSTRQPSHTDIYGLAKKCNLTERQVERWFRSRRNQEKPCRMKKFQEACWRFAFYLMITVAGIVFLYDKPWVYDLWEVWNGYPRQPLLPSQYWYYILEMSFYWSLIFSLGSDVKRKDFLAHVIHHLAAISLMSFSWCANYIRSGTLVMIVHDVADIWLESAKMFSYAGWKQTCNTLFFIFSTIFFISRLIIFPFWILYCTLILPLHYLEPFFSYIFLNLQLLVLQVLHLYWCYFILKMLRRCIFMKKSRQQWHCGSSEPRRWHCPTRTMKSPATEHSRSARSSGDPHLCAVSQEVSLCSIAWLTSVFQCSEVIGGGWPWAKPAHNLDPGHRDLMQFGSCCRQKQKSVSRSPTECVGLGSKVSHTGQS</sequence>
<evidence type="ECO:0000256" key="17">
    <source>
        <dbReference type="ARBA" id="ARBA00052806"/>
    </source>
</evidence>
<comment type="catalytic activity">
    <reaction evidence="14">
        <text>eicosanoyl-CoA + sphinganine = N-eicosanoylsphinganine + CoA + H(+)</text>
        <dbReference type="Rhea" id="RHEA:36555"/>
        <dbReference type="ChEBI" id="CHEBI:15378"/>
        <dbReference type="ChEBI" id="CHEBI:57287"/>
        <dbReference type="ChEBI" id="CHEBI:57380"/>
        <dbReference type="ChEBI" id="CHEBI:57817"/>
        <dbReference type="ChEBI" id="CHEBI:67027"/>
    </reaction>
    <physiologicalReaction direction="left-to-right" evidence="14">
        <dbReference type="Rhea" id="RHEA:36556"/>
    </physiologicalReaction>
</comment>
<evidence type="ECO:0000256" key="9">
    <source>
        <dbReference type="ARBA" id="ARBA00023098"/>
    </source>
</evidence>
<dbReference type="SMART" id="SM00724">
    <property type="entry name" value="TLC"/>
    <property type="match status" value="1"/>
</dbReference>
<keyword evidence="19 21" id="KW-0238">DNA-binding</keyword>
<evidence type="ECO:0000256" key="4">
    <source>
        <dbReference type="ARBA" id="ARBA00022516"/>
    </source>
</evidence>
<evidence type="ECO:0000256" key="15">
    <source>
        <dbReference type="ARBA" id="ARBA00051788"/>
    </source>
</evidence>
<accession>A0A8C0TP52</accession>
<evidence type="ECO:0000256" key="22">
    <source>
        <dbReference type="SAM" id="Phobius"/>
    </source>
</evidence>
<feature type="transmembrane region" description="Helical" evidence="22">
    <location>
        <begin position="304"/>
        <end position="329"/>
    </location>
</feature>
<evidence type="ECO:0000256" key="11">
    <source>
        <dbReference type="ARBA" id="ARBA00049036"/>
    </source>
</evidence>
<comment type="catalytic activity">
    <reaction evidence="13">
        <text>docosanoyl-CoA + sphinganine = N-docosanoylsphinganine + CoA + H(+)</text>
        <dbReference type="Rhea" id="RHEA:36535"/>
        <dbReference type="ChEBI" id="CHEBI:15378"/>
        <dbReference type="ChEBI" id="CHEBI:57287"/>
        <dbReference type="ChEBI" id="CHEBI:57817"/>
        <dbReference type="ChEBI" id="CHEBI:65059"/>
        <dbReference type="ChEBI" id="CHEBI:67021"/>
    </reaction>
    <physiologicalReaction direction="left-to-right" evidence="13">
        <dbReference type="Rhea" id="RHEA:36536"/>
    </physiologicalReaction>
</comment>
<evidence type="ECO:0000256" key="1">
    <source>
        <dbReference type="ARBA" id="ARBA00004477"/>
    </source>
</evidence>
<dbReference type="EC" id="2.3.1.24" evidence="18"/>
<dbReference type="GO" id="GO:0005634">
    <property type="term" value="C:nucleus"/>
    <property type="evidence" value="ECO:0007669"/>
    <property type="project" value="UniProtKB-SubCell"/>
</dbReference>
<dbReference type="InterPro" id="IPR006634">
    <property type="entry name" value="TLC-dom"/>
</dbReference>
<evidence type="ECO:0000256" key="8">
    <source>
        <dbReference type="ARBA" id="ARBA00022989"/>
    </source>
</evidence>
<protein>
    <recommendedName>
        <fullName evidence="18">sphingosine N-acyltransferase</fullName>
        <ecNumber evidence="18">2.3.1.24</ecNumber>
    </recommendedName>
</protein>
<dbReference type="SMART" id="SM00389">
    <property type="entry name" value="HOX"/>
    <property type="match status" value="1"/>
</dbReference>
<dbReference type="GO" id="GO:0003677">
    <property type="term" value="F:DNA binding"/>
    <property type="evidence" value="ECO:0007669"/>
    <property type="project" value="UniProtKB-UniRule"/>
</dbReference>
<comment type="catalytic activity">
    <reaction evidence="12">
        <text>hexacosanoyl-CoA + sphinganine = N-hexacosanoylsphinganine + CoA + H(+)</text>
        <dbReference type="Rhea" id="RHEA:33351"/>
        <dbReference type="ChEBI" id="CHEBI:15378"/>
        <dbReference type="ChEBI" id="CHEBI:52962"/>
        <dbReference type="ChEBI" id="CHEBI:57287"/>
        <dbReference type="ChEBI" id="CHEBI:57817"/>
        <dbReference type="ChEBI" id="CHEBI:64868"/>
    </reaction>
    <physiologicalReaction direction="left-to-right" evidence="12">
        <dbReference type="Rhea" id="RHEA:33352"/>
    </physiologicalReaction>
</comment>
<keyword evidence="19 21" id="KW-0539">Nucleus</keyword>
<feature type="domain" description="Homeobox" evidence="23">
    <location>
        <begin position="89"/>
        <end position="133"/>
    </location>
</feature>
<dbReference type="PROSITE" id="PS50071">
    <property type="entry name" value="HOMEOBOX_2"/>
    <property type="match status" value="1"/>
</dbReference>
<comment type="pathway">
    <text evidence="2">Lipid metabolism; sphingolipid metabolism.</text>
</comment>
<evidence type="ECO:0000256" key="14">
    <source>
        <dbReference type="ARBA" id="ARBA00051496"/>
    </source>
</evidence>
<dbReference type="Ensembl" id="ENSCAFT00040043091.1">
    <property type="protein sequence ID" value="ENSCAFP00040037593.1"/>
    <property type="gene ID" value="ENSCAFG00040023158.1"/>
</dbReference>
<evidence type="ECO:0000256" key="7">
    <source>
        <dbReference type="ARBA" id="ARBA00022824"/>
    </source>
</evidence>
<evidence type="ECO:0000256" key="10">
    <source>
        <dbReference type="ARBA" id="ARBA00023136"/>
    </source>
</evidence>
<dbReference type="InterPro" id="IPR016439">
    <property type="entry name" value="Lag1/Lac1-like"/>
</dbReference>
<dbReference type="PANTHER" id="PTHR12560">
    <property type="entry name" value="LONGEVITY ASSURANCE FACTOR 1 LAG1"/>
    <property type="match status" value="1"/>
</dbReference>
<dbReference type="Gene3D" id="1.10.10.60">
    <property type="entry name" value="Homeodomain-like"/>
    <property type="match status" value="1"/>
</dbReference>
<dbReference type="PANTHER" id="PTHR12560:SF18">
    <property type="entry name" value="CERAMIDE SYNTHASE 3"/>
    <property type="match status" value="1"/>
</dbReference>
<reference evidence="25" key="1">
    <citation type="submission" date="2018-10" db="EMBL/GenBank/DDBJ databases">
        <title>De novo assembly of a Great Dane genome.</title>
        <authorList>
            <person name="Kidd J.M."/>
            <person name="Pendleton A.L."/>
            <person name="Shen F."/>
            <person name="Emery S."/>
        </authorList>
    </citation>
    <scope>NUCLEOTIDE SEQUENCE [LARGE SCALE GENOMIC DNA]</scope>
    <source>
        <strain evidence="25">Great Dane</strain>
    </source>
</reference>
<comment type="catalytic activity">
    <reaction evidence="16">
        <text>a fatty acyl-CoA + sphing-4-enine = an N-acylsphing-4-enine + CoA + H(+)</text>
        <dbReference type="Rhea" id="RHEA:23768"/>
        <dbReference type="ChEBI" id="CHEBI:15378"/>
        <dbReference type="ChEBI" id="CHEBI:52639"/>
        <dbReference type="ChEBI" id="CHEBI:57287"/>
        <dbReference type="ChEBI" id="CHEBI:57756"/>
        <dbReference type="ChEBI" id="CHEBI:77636"/>
        <dbReference type="EC" id="2.3.1.24"/>
    </reaction>
    <physiologicalReaction direction="left-to-right" evidence="16">
        <dbReference type="Rhea" id="RHEA:23769"/>
    </physiologicalReaction>
</comment>